<evidence type="ECO:0000313" key="3">
    <source>
        <dbReference type="EMBL" id="CAH1112632.1"/>
    </source>
</evidence>
<keyword evidence="1" id="KW-1133">Transmembrane helix</keyword>
<dbReference type="PANTHER" id="PTHR31650">
    <property type="entry name" value="O-ACYLTRANSFERASE (WSD1-LIKE) FAMILY PROTEIN"/>
    <property type="match status" value="1"/>
</dbReference>
<evidence type="ECO:0000256" key="1">
    <source>
        <dbReference type="SAM" id="Phobius"/>
    </source>
</evidence>
<feature type="transmembrane region" description="Helical" evidence="1">
    <location>
        <begin position="6"/>
        <end position="26"/>
    </location>
</feature>
<keyword evidence="1" id="KW-0472">Membrane</keyword>
<dbReference type="EMBL" id="OV651818">
    <property type="protein sequence ID" value="CAH1112632.1"/>
    <property type="molecule type" value="Genomic_DNA"/>
</dbReference>
<evidence type="ECO:0000313" key="4">
    <source>
        <dbReference type="Proteomes" id="UP001153636"/>
    </source>
</evidence>
<dbReference type="InterPro" id="IPR045034">
    <property type="entry name" value="O-acyltransferase_WSD1-like"/>
</dbReference>
<dbReference type="PANTHER" id="PTHR31650:SF1">
    <property type="entry name" value="WAX ESTER SYNTHASE_DIACYLGLYCEROL ACYLTRANSFERASE 4-RELATED"/>
    <property type="match status" value="1"/>
</dbReference>
<dbReference type="AlphaFoldDB" id="A0A9P0DA49"/>
<gene>
    <name evidence="3" type="ORF">PSYICH_LOCUS12240</name>
</gene>
<keyword evidence="1" id="KW-0812">Transmembrane</keyword>
<dbReference type="GO" id="GO:0019432">
    <property type="term" value="P:triglyceride biosynthetic process"/>
    <property type="evidence" value="ECO:0007669"/>
    <property type="project" value="TreeGrafter"/>
</dbReference>
<evidence type="ECO:0000259" key="2">
    <source>
        <dbReference type="Pfam" id="PF06974"/>
    </source>
</evidence>
<accession>A0A9P0DA49</accession>
<dbReference type="GO" id="GO:0005886">
    <property type="term" value="C:plasma membrane"/>
    <property type="evidence" value="ECO:0007669"/>
    <property type="project" value="TreeGrafter"/>
</dbReference>
<dbReference type="InterPro" id="IPR009721">
    <property type="entry name" value="O-acyltransferase_WSD1_C"/>
</dbReference>
<keyword evidence="4" id="KW-1185">Reference proteome</keyword>
<dbReference type="Pfam" id="PF06974">
    <property type="entry name" value="WS_DGAT_C"/>
    <property type="match status" value="1"/>
</dbReference>
<organism evidence="3 4">
    <name type="scientific">Psylliodes chrysocephalus</name>
    <dbReference type="NCBI Taxonomy" id="3402493"/>
    <lineage>
        <taxon>Eukaryota</taxon>
        <taxon>Metazoa</taxon>
        <taxon>Ecdysozoa</taxon>
        <taxon>Arthropoda</taxon>
        <taxon>Hexapoda</taxon>
        <taxon>Insecta</taxon>
        <taxon>Pterygota</taxon>
        <taxon>Neoptera</taxon>
        <taxon>Endopterygota</taxon>
        <taxon>Coleoptera</taxon>
        <taxon>Polyphaga</taxon>
        <taxon>Cucujiformia</taxon>
        <taxon>Chrysomeloidea</taxon>
        <taxon>Chrysomelidae</taxon>
        <taxon>Galerucinae</taxon>
        <taxon>Alticini</taxon>
        <taxon>Psylliodes</taxon>
    </lineage>
</organism>
<dbReference type="GO" id="GO:0008374">
    <property type="term" value="F:O-acyltransferase activity"/>
    <property type="evidence" value="ECO:0007669"/>
    <property type="project" value="InterPro"/>
</dbReference>
<sequence>MVPIEIILMSLITFIPYVILLFYLWLLKNIVSFGITLYYRGKIVPLENSDIFWAVGENYHNLINLVLFLNGKGEDTDVEKDVKEVIQERMFKHPEKYGKMMCSLNTFLGYPYLLREEMTTDDIVTVIHAEKANYKSMQDLVFSYSNKPMPQKDKLMWEVIIVKASSDWKRVNGIRDDQIPMFIRINHTIADGLCVMNLCAQTLGENNITFEDSLKKIVPKSPGWTKIPPVKTLQELFLFFIVPGYLIVSFLKGTLNKFDGPYTSTKHHIAFRAEKSGDGLLQTIKKLKNDIGDTSFSEIILTAVSASIYNQFQKHYHRVPKSVSLAVVATRDLQPMNVNGVPILKNQFGLVNLEIPVKTGSSSLLHRMDLLKKNSRNLLKSPELLMHNYINFNLFQLIPIPIMKVLFPLNNIWGLISNLPVFPKIVVFNGYEVEDVYFFTPLRDQMGTGFALISYDSRIHLGFIADVASVATKEDCDEIVNDIFTNIDLLKLEVEKQKLNIS</sequence>
<name>A0A9P0DA49_9CUCU</name>
<dbReference type="Proteomes" id="UP001153636">
    <property type="component" value="Chromosome 6"/>
</dbReference>
<protein>
    <recommendedName>
        <fullName evidence="2">O-acyltransferase WSD1 C-terminal domain-containing protein</fullName>
    </recommendedName>
</protein>
<reference evidence="3" key="1">
    <citation type="submission" date="2022-01" db="EMBL/GenBank/DDBJ databases">
        <authorList>
            <person name="King R."/>
        </authorList>
    </citation>
    <scope>NUCLEOTIDE SEQUENCE</scope>
</reference>
<proteinExistence type="predicted"/>
<feature type="domain" description="O-acyltransferase WSD1 C-terminal" evidence="2">
    <location>
        <begin position="346"/>
        <end position="484"/>
    </location>
</feature>
<dbReference type="OrthoDB" id="619536at2759"/>